<dbReference type="GO" id="GO:0005509">
    <property type="term" value="F:calcium ion binding"/>
    <property type="evidence" value="ECO:0007669"/>
    <property type="project" value="InterPro"/>
</dbReference>
<gene>
    <name evidence="3" type="ORF">DBRI1063_LOCUS9546</name>
</gene>
<feature type="signal peptide" evidence="1">
    <location>
        <begin position="1"/>
        <end position="23"/>
    </location>
</feature>
<evidence type="ECO:0000259" key="2">
    <source>
        <dbReference type="Pfam" id="PF01789"/>
    </source>
</evidence>
<dbReference type="Gene3D" id="3.40.1000.10">
    <property type="entry name" value="Mog1/PsbP, alpha/beta/alpha sandwich"/>
    <property type="match status" value="1"/>
</dbReference>
<dbReference type="GO" id="GO:0009523">
    <property type="term" value="C:photosystem II"/>
    <property type="evidence" value="ECO:0007669"/>
    <property type="project" value="InterPro"/>
</dbReference>
<dbReference type="InterPro" id="IPR016123">
    <property type="entry name" value="Mog1/PsbP_a/b/a-sand"/>
</dbReference>
<protein>
    <recommendedName>
        <fullName evidence="2">PsbP C-terminal domain-containing protein</fullName>
    </recommendedName>
</protein>
<dbReference type="AlphaFoldDB" id="A0A7S1Z306"/>
<sequence length="267" mass="29444">MARTVAIVTALILCCCTTTTTNAFHATTPINKPTFQKSCQFQGGVNALRATTNNNDDTQLMKETKKNTLSRREMLPAAALLALSSTMLPSFLANAAEEESSPPPPAASVATKFIRQGKGYAYEFLPPAGFKEGNKPLKTHLDEVNFAKEGAPRGYQYGVTVDPVRIDSLRQFGTPEEVAARVVTAEVNRDGIFQVTLVKDPVENPNNGCYEIDYLSDGKRGKKNFVTRIFIQKNMLYVLTAQAKVENYEELEQEMLDCVKTFSLTVN</sequence>
<accession>A0A7S1Z306</accession>
<dbReference type="InterPro" id="IPR002683">
    <property type="entry name" value="PsbP_C"/>
</dbReference>
<reference evidence="3" key="1">
    <citation type="submission" date="2021-01" db="EMBL/GenBank/DDBJ databases">
        <authorList>
            <person name="Corre E."/>
            <person name="Pelletier E."/>
            <person name="Niang G."/>
            <person name="Scheremetjew M."/>
            <person name="Finn R."/>
            <person name="Kale V."/>
            <person name="Holt S."/>
            <person name="Cochrane G."/>
            <person name="Meng A."/>
            <person name="Brown T."/>
            <person name="Cohen L."/>
        </authorList>
    </citation>
    <scope>NUCLEOTIDE SEQUENCE</scope>
    <source>
        <strain evidence="3">Pop2</strain>
    </source>
</reference>
<dbReference type="GO" id="GO:0019898">
    <property type="term" value="C:extrinsic component of membrane"/>
    <property type="evidence" value="ECO:0007669"/>
    <property type="project" value="InterPro"/>
</dbReference>
<dbReference type="Pfam" id="PF01789">
    <property type="entry name" value="PsbP"/>
    <property type="match status" value="1"/>
</dbReference>
<organism evidence="3">
    <name type="scientific">Ditylum brightwellii</name>
    <dbReference type="NCBI Taxonomy" id="49249"/>
    <lineage>
        <taxon>Eukaryota</taxon>
        <taxon>Sar</taxon>
        <taxon>Stramenopiles</taxon>
        <taxon>Ochrophyta</taxon>
        <taxon>Bacillariophyta</taxon>
        <taxon>Mediophyceae</taxon>
        <taxon>Lithodesmiophycidae</taxon>
        <taxon>Lithodesmiales</taxon>
        <taxon>Lithodesmiaceae</taxon>
        <taxon>Ditylum</taxon>
    </lineage>
</organism>
<name>A0A7S1Z306_9STRA</name>
<dbReference type="PANTHER" id="PTHR31407:SF16">
    <property type="entry name" value="PSBP DOMAIN-CONTAINING PROTEIN 7, CHLOROPLASTIC"/>
    <property type="match status" value="1"/>
</dbReference>
<dbReference type="PANTHER" id="PTHR31407">
    <property type="match status" value="1"/>
</dbReference>
<feature type="domain" description="PsbP C-terminal" evidence="2">
    <location>
        <begin position="121"/>
        <end position="263"/>
    </location>
</feature>
<evidence type="ECO:0000313" key="3">
    <source>
        <dbReference type="EMBL" id="CAD9327177.1"/>
    </source>
</evidence>
<evidence type="ECO:0000256" key="1">
    <source>
        <dbReference type="SAM" id="SignalP"/>
    </source>
</evidence>
<dbReference type="EMBL" id="HBGN01014897">
    <property type="protein sequence ID" value="CAD9327177.1"/>
    <property type="molecule type" value="Transcribed_RNA"/>
</dbReference>
<dbReference type="SUPFAM" id="SSF55724">
    <property type="entry name" value="Mog1p/PsbP-like"/>
    <property type="match status" value="1"/>
</dbReference>
<proteinExistence type="predicted"/>
<dbReference type="GO" id="GO:0015979">
    <property type="term" value="P:photosynthesis"/>
    <property type="evidence" value="ECO:0007669"/>
    <property type="project" value="InterPro"/>
</dbReference>
<keyword evidence="1" id="KW-0732">Signal</keyword>
<feature type="chain" id="PRO_5031380196" description="PsbP C-terminal domain-containing protein" evidence="1">
    <location>
        <begin position="24"/>
        <end position="267"/>
    </location>
</feature>